<dbReference type="KEGG" id="asau:88175221"/>
<dbReference type="GO" id="GO:0016150">
    <property type="term" value="F:translation release factor activity, codon nonspecific"/>
    <property type="evidence" value="ECO:0007669"/>
    <property type="project" value="TreeGrafter"/>
</dbReference>
<reference evidence="3 4" key="1">
    <citation type="submission" date="2023-10" db="EMBL/GenBank/DDBJ databases">
        <title>Draft Genome Sequence of Candida saopaulonensis from a very Premature Infant with Sepsis.</title>
        <authorList>
            <person name="Ning Y."/>
            <person name="Dai R."/>
            <person name="Xiao M."/>
            <person name="Xu Y."/>
            <person name="Yan Q."/>
            <person name="Zhang L."/>
        </authorList>
    </citation>
    <scope>NUCLEOTIDE SEQUENCE [LARGE SCALE GENOMIC DNA]</scope>
    <source>
        <strain evidence="3 4">19XY460</strain>
    </source>
</reference>
<dbReference type="Gene3D" id="3.30.160.20">
    <property type="match status" value="1"/>
</dbReference>
<proteinExistence type="predicted"/>
<feature type="domain" description="Prokaryotic-type class I peptide chain release factors" evidence="2">
    <location>
        <begin position="51"/>
        <end position="187"/>
    </location>
</feature>
<dbReference type="GO" id="GO:0070126">
    <property type="term" value="P:mitochondrial translational termination"/>
    <property type="evidence" value="ECO:0007669"/>
    <property type="project" value="TreeGrafter"/>
</dbReference>
<dbReference type="InterPro" id="IPR000352">
    <property type="entry name" value="Pep_chain_release_fac_I"/>
</dbReference>
<dbReference type="InterPro" id="IPR052104">
    <property type="entry name" value="Mito_Release_Factor_mL62"/>
</dbReference>
<dbReference type="GO" id="GO:0005762">
    <property type="term" value="C:mitochondrial large ribosomal subunit"/>
    <property type="evidence" value="ECO:0007669"/>
    <property type="project" value="TreeGrafter"/>
</dbReference>
<dbReference type="EMBL" id="CP138898">
    <property type="protein sequence ID" value="WPK26799.1"/>
    <property type="molecule type" value="Genomic_DNA"/>
</dbReference>
<evidence type="ECO:0000313" key="4">
    <source>
        <dbReference type="Proteomes" id="UP001338582"/>
    </source>
</evidence>
<sequence>MSILRPYKPITVIKHCLSPTSLILGARSYSTHSDADISLAKEWLLSFHHDSIPKNVFEISYSRSSGPGGQKVNKTSSKATIALQSYQWLNPKTCQWIPDAIRAQLSENGFRYQTKSGGILIQSDTFRCRDANTEECFRRLLAEIKNLVEFEGETSQEDKEKWEKLAKVRKERQMENKKRQSEKRKMRSQKFDY</sequence>
<organism evidence="3 4">
    <name type="scientific">Australozyma saopauloensis</name>
    <dbReference type="NCBI Taxonomy" id="291208"/>
    <lineage>
        <taxon>Eukaryota</taxon>
        <taxon>Fungi</taxon>
        <taxon>Dikarya</taxon>
        <taxon>Ascomycota</taxon>
        <taxon>Saccharomycotina</taxon>
        <taxon>Pichiomycetes</taxon>
        <taxon>Metschnikowiaceae</taxon>
        <taxon>Australozyma</taxon>
    </lineage>
</organism>
<dbReference type="GeneID" id="88175221"/>
<feature type="compositionally biased region" description="Basic residues" evidence="1">
    <location>
        <begin position="180"/>
        <end position="193"/>
    </location>
</feature>
<evidence type="ECO:0000256" key="1">
    <source>
        <dbReference type="SAM" id="MobiDB-lite"/>
    </source>
</evidence>
<evidence type="ECO:0000313" key="3">
    <source>
        <dbReference type="EMBL" id="WPK26799.1"/>
    </source>
</evidence>
<feature type="compositionally biased region" description="Basic and acidic residues" evidence="1">
    <location>
        <begin position="168"/>
        <end position="179"/>
    </location>
</feature>
<evidence type="ECO:0000259" key="2">
    <source>
        <dbReference type="Pfam" id="PF00472"/>
    </source>
</evidence>
<gene>
    <name evidence="3" type="ORF">PUMCH_004160</name>
</gene>
<dbReference type="GO" id="GO:0004045">
    <property type="term" value="F:peptidyl-tRNA hydrolase activity"/>
    <property type="evidence" value="ECO:0007669"/>
    <property type="project" value="TreeGrafter"/>
</dbReference>
<dbReference type="Proteomes" id="UP001338582">
    <property type="component" value="Chromosome 5"/>
</dbReference>
<dbReference type="SUPFAM" id="SSF110916">
    <property type="entry name" value="Peptidyl-tRNA hydrolase domain-like"/>
    <property type="match status" value="1"/>
</dbReference>
<keyword evidence="4" id="KW-1185">Reference proteome</keyword>
<name>A0AAX4HEG1_9ASCO</name>
<dbReference type="AlphaFoldDB" id="A0AAX4HEG1"/>
<dbReference type="RefSeq" id="XP_062879178.1">
    <property type="nucleotide sequence ID" value="XM_063023108.1"/>
</dbReference>
<dbReference type="PANTHER" id="PTHR11075">
    <property type="entry name" value="PEPTIDE CHAIN RELEASE FACTOR"/>
    <property type="match status" value="1"/>
</dbReference>
<dbReference type="Pfam" id="PF00472">
    <property type="entry name" value="RF-1"/>
    <property type="match status" value="1"/>
</dbReference>
<feature type="region of interest" description="Disordered" evidence="1">
    <location>
        <begin position="168"/>
        <end position="193"/>
    </location>
</feature>
<dbReference type="PANTHER" id="PTHR11075:SF54">
    <property type="entry name" value="LARGE RIBOSOMAL SUBUNIT PROTEIN ML62"/>
    <property type="match status" value="1"/>
</dbReference>
<protein>
    <recommendedName>
        <fullName evidence="2">Prokaryotic-type class I peptide chain release factors domain-containing protein</fullName>
    </recommendedName>
</protein>
<accession>A0AAX4HEG1</accession>